<organism evidence="2">
    <name type="scientific">marine sediment metagenome</name>
    <dbReference type="NCBI Taxonomy" id="412755"/>
    <lineage>
        <taxon>unclassified sequences</taxon>
        <taxon>metagenomes</taxon>
        <taxon>ecological metagenomes</taxon>
    </lineage>
</organism>
<evidence type="ECO:0000256" key="1">
    <source>
        <dbReference type="SAM" id="MobiDB-lite"/>
    </source>
</evidence>
<evidence type="ECO:0000313" key="2">
    <source>
        <dbReference type="EMBL" id="GAG76711.1"/>
    </source>
</evidence>
<comment type="caution">
    <text evidence="2">The sequence shown here is derived from an EMBL/GenBank/DDBJ whole genome shotgun (WGS) entry which is preliminary data.</text>
</comment>
<accession>X1BX19</accession>
<gene>
    <name evidence="2" type="ORF">S01H4_27418</name>
</gene>
<reference evidence="2" key="1">
    <citation type="journal article" date="2014" name="Front. Microbiol.">
        <title>High frequency of phylogenetically diverse reductive dehalogenase-homologous genes in deep subseafloor sedimentary metagenomes.</title>
        <authorList>
            <person name="Kawai M."/>
            <person name="Futagami T."/>
            <person name="Toyoda A."/>
            <person name="Takaki Y."/>
            <person name="Nishi S."/>
            <person name="Hori S."/>
            <person name="Arai W."/>
            <person name="Tsubouchi T."/>
            <person name="Morono Y."/>
            <person name="Uchiyama I."/>
            <person name="Ito T."/>
            <person name="Fujiyama A."/>
            <person name="Inagaki F."/>
            <person name="Takami H."/>
        </authorList>
    </citation>
    <scope>NUCLEOTIDE SEQUENCE</scope>
    <source>
        <strain evidence="2">Expedition CK06-06</strain>
    </source>
</reference>
<feature type="region of interest" description="Disordered" evidence="1">
    <location>
        <begin position="1"/>
        <end position="75"/>
    </location>
</feature>
<proteinExistence type="predicted"/>
<protein>
    <submittedName>
        <fullName evidence="2">Uncharacterized protein</fullName>
    </submittedName>
</protein>
<name>X1BX19_9ZZZZ</name>
<sequence length="75" mass="8112">MASAKKKTTGKTTVASLSKRLDRLEGMLSKRSQGATPRKQPMQSSRGQMAQAPRMSQRTPMQDPQGPQGPGGMRV</sequence>
<dbReference type="EMBL" id="BART01013399">
    <property type="protein sequence ID" value="GAG76711.1"/>
    <property type="molecule type" value="Genomic_DNA"/>
</dbReference>
<feature type="compositionally biased region" description="Polar residues" evidence="1">
    <location>
        <begin position="30"/>
        <end position="59"/>
    </location>
</feature>
<dbReference type="AlphaFoldDB" id="X1BX19"/>